<keyword evidence="2" id="KW-1185">Reference proteome</keyword>
<reference evidence="1 2" key="1">
    <citation type="submission" date="2019-02" db="EMBL/GenBank/DDBJ databases">
        <title>Halieaceae_genomes.</title>
        <authorList>
            <person name="Li S.-H."/>
        </authorList>
    </citation>
    <scope>NUCLEOTIDE SEQUENCE [LARGE SCALE GENOMIC DNA]</scope>
    <source>
        <strain evidence="1 2">JH123</strain>
    </source>
</reference>
<organism evidence="1 2">
    <name type="scientific">Candidatus Paraluminiphilus aquimaris</name>
    <dbReference type="NCBI Taxonomy" id="2518994"/>
    <lineage>
        <taxon>Bacteria</taxon>
        <taxon>Pseudomonadati</taxon>
        <taxon>Pseudomonadota</taxon>
        <taxon>Gammaproteobacteria</taxon>
        <taxon>Cellvibrionales</taxon>
        <taxon>Halieaceae</taxon>
        <taxon>Candidatus Paraluminiphilus</taxon>
    </lineage>
</organism>
<dbReference type="Pfam" id="PF04339">
    <property type="entry name" value="FemAB_like"/>
    <property type="match status" value="1"/>
</dbReference>
<dbReference type="RefSeq" id="WP_279242479.1">
    <property type="nucleotide sequence ID" value="NZ_CP036501.1"/>
</dbReference>
<name>A0ABY6Q5W1_9GAMM</name>
<gene>
    <name evidence="1" type="ORF">E0F26_02555</name>
</gene>
<evidence type="ECO:0000313" key="2">
    <source>
        <dbReference type="Proteomes" id="UP001317963"/>
    </source>
</evidence>
<evidence type="ECO:0000313" key="1">
    <source>
        <dbReference type="EMBL" id="UZP73683.1"/>
    </source>
</evidence>
<sequence length="378" mass="43688">MELRIFPNVKDLPCKEWEQAFSSGYPFLKQRFLQGLESSGSTNGDSGWQNCHLALFDDEKSIAMAPGFLKSHSYGEYVFDWSWADAWHRSGLDYYPKLVTAIPFTPATGPRIWTEANTSDVLPSFINAVTDWCESEKISSWHILFPEEETSFALSELGLVQRMTTQFHWFNRGYTHFDDFLAEFNSRKRKALKKERAAITAQNLWLSTKTGAEISEADWNFFYYCYQTTYLKRSGHEGYLTGEFFTGVCPSLGEDTVMVIAHEGENPVAAALYFVDGQTLYGRYWGCLKEFDFLHFEACYYRGIEYCIEKGLSRFDPGAQGEHKIQRGFEPTLTYSNHWISEPRLKDAVADFCRRDCDHVRRYRDEAATLLPFKKQDA</sequence>
<dbReference type="Gene3D" id="3.40.630.30">
    <property type="match status" value="1"/>
</dbReference>
<dbReference type="InterPro" id="IPR007434">
    <property type="entry name" value="FemAB-like"/>
</dbReference>
<dbReference type="EMBL" id="CP036501">
    <property type="protein sequence ID" value="UZP73683.1"/>
    <property type="molecule type" value="Genomic_DNA"/>
</dbReference>
<accession>A0ABY6Q5W1</accession>
<dbReference type="PANTHER" id="PTHR47017:SF1">
    <property type="entry name" value="ACYL-COA"/>
    <property type="match status" value="1"/>
</dbReference>
<dbReference type="SUPFAM" id="SSF55729">
    <property type="entry name" value="Acyl-CoA N-acyltransferases (Nat)"/>
    <property type="match status" value="1"/>
</dbReference>
<dbReference type="PANTHER" id="PTHR47017">
    <property type="entry name" value="ACYL-COA"/>
    <property type="match status" value="1"/>
</dbReference>
<dbReference type="InterPro" id="IPR016181">
    <property type="entry name" value="Acyl_CoA_acyltransferase"/>
</dbReference>
<dbReference type="Proteomes" id="UP001317963">
    <property type="component" value="Chromosome"/>
</dbReference>
<protein>
    <submittedName>
        <fullName evidence="1">N-acetyltransferase</fullName>
    </submittedName>
</protein>
<proteinExistence type="predicted"/>